<evidence type="ECO:0000313" key="2">
    <source>
        <dbReference type="EMBL" id="AJQ94706.1"/>
    </source>
</evidence>
<protein>
    <submittedName>
        <fullName evidence="2">Uncharacterized protein</fullName>
    </submittedName>
</protein>
<feature type="transmembrane region" description="Helical" evidence="1">
    <location>
        <begin position="54"/>
        <end position="75"/>
    </location>
</feature>
<name>A0A0C5VKA9_9GAMM</name>
<dbReference type="HOGENOM" id="CLU_1577430_0_0_6"/>
<dbReference type="STRING" id="1445510.YC6258_02668"/>
<proteinExistence type="predicted"/>
<reference evidence="2 3" key="1">
    <citation type="submission" date="2014-01" db="EMBL/GenBank/DDBJ databases">
        <title>Full genme sequencing of cellulolytic bacterium Gynuella sunshinyii YC6258T gen. nov., sp. nov.</title>
        <authorList>
            <person name="Khan H."/>
            <person name="Chung E.J."/>
            <person name="Chung Y.R."/>
        </authorList>
    </citation>
    <scope>NUCLEOTIDE SEQUENCE [LARGE SCALE GENOMIC DNA]</scope>
    <source>
        <strain evidence="2 3">YC6258</strain>
    </source>
</reference>
<evidence type="ECO:0000256" key="1">
    <source>
        <dbReference type="SAM" id="Phobius"/>
    </source>
</evidence>
<dbReference type="Proteomes" id="UP000032266">
    <property type="component" value="Chromosome"/>
</dbReference>
<keyword evidence="1" id="KW-0812">Transmembrane</keyword>
<dbReference type="EMBL" id="CP007142">
    <property type="protein sequence ID" value="AJQ94706.1"/>
    <property type="molecule type" value="Genomic_DNA"/>
</dbReference>
<sequence>MCDEVQKMMLFHYQRTRRRNALTVAIILLLMPVFLGALGYIAESQSQFLEMYLITKHVLAAIAVILLGLFVWLMVSPAKFEIYVTDSEFYCHHPLYSEWCFRVHPREINRIEHNLGYGHEPNATIVMVLNNNQRYQVCMTYGYSRKRLYEALKSANPHIRLPENINRFSH</sequence>
<accession>A0A0C5VKA9</accession>
<dbReference type="KEGG" id="gsn:YC6258_02668"/>
<organism evidence="2 3">
    <name type="scientific">Gynuella sunshinyii YC6258</name>
    <dbReference type="NCBI Taxonomy" id="1445510"/>
    <lineage>
        <taxon>Bacteria</taxon>
        <taxon>Pseudomonadati</taxon>
        <taxon>Pseudomonadota</taxon>
        <taxon>Gammaproteobacteria</taxon>
        <taxon>Oceanospirillales</taxon>
        <taxon>Saccharospirillaceae</taxon>
        <taxon>Gynuella</taxon>
    </lineage>
</organism>
<gene>
    <name evidence="2" type="ORF">YC6258_02668</name>
</gene>
<feature type="transmembrane region" description="Helical" evidence="1">
    <location>
        <begin position="21"/>
        <end position="42"/>
    </location>
</feature>
<evidence type="ECO:0000313" key="3">
    <source>
        <dbReference type="Proteomes" id="UP000032266"/>
    </source>
</evidence>
<keyword evidence="3" id="KW-1185">Reference proteome</keyword>
<keyword evidence="1" id="KW-0472">Membrane</keyword>
<keyword evidence="1" id="KW-1133">Transmembrane helix</keyword>
<dbReference type="AlphaFoldDB" id="A0A0C5VKA9"/>